<protein>
    <recommendedName>
        <fullName evidence="6">Epoxide hydrolase</fullName>
        <ecNumber evidence="6">3.3.2.9</ecNumber>
    </recommendedName>
</protein>
<dbReference type="Gene3D" id="3.40.50.1820">
    <property type="entry name" value="alpha/beta hydrolase"/>
    <property type="match status" value="1"/>
</dbReference>
<dbReference type="InterPro" id="IPR000639">
    <property type="entry name" value="Epox_hydrolase-like"/>
</dbReference>
<dbReference type="EC" id="3.3.2.9" evidence="6"/>
<evidence type="ECO:0000313" key="9">
    <source>
        <dbReference type="EMBL" id="CAH1104541.1"/>
    </source>
</evidence>
<feature type="active site" description="Proton acceptor" evidence="7">
    <location>
        <position position="429"/>
    </location>
</feature>
<feature type="active site" description="Nucleophile" evidence="7">
    <location>
        <position position="227"/>
    </location>
</feature>
<dbReference type="GO" id="GO:0033961">
    <property type="term" value="F:cis-stilbene-oxide hydrolase activity"/>
    <property type="evidence" value="ECO:0007669"/>
    <property type="project" value="UniProtKB-UniRule"/>
</dbReference>
<dbReference type="InterPro" id="IPR010497">
    <property type="entry name" value="Epoxide_hydro_N"/>
</dbReference>
<dbReference type="SUPFAM" id="SSF53474">
    <property type="entry name" value="alpha/beta-Hydrolases"/>
    <property type="match status" value="1"/>
</dbReference>
<comment type="catalytic activity">
    <reaction evidence="6">
        <text>cis-stilbene oxide + H2O = (1R,2R)-hydrobenzoin</text>
        <dbReference type="Rhea" id="RHEA:23900"/>
        <dbReference type="ChEBI" id="CHEBI:15377"/>
        <dbReference type="ChEBI" id="CHEBI:50004"/>
        <dbReference type="ChEBI" id="CHEBI:50014"/>
        <dbReference type="EC" id="3.3.2.9"/>
    </reaction>
</comment>
<dbReference type="PANTHER" id="PTHR21661">
    <property type="entry name" value="EPOXIDE HYDROLASE 1-RELATED"/>
    <property type="match status" value="1"/>
</dbReference>
<dbReference type="PANTHER" id="PTHR21661:SF35">
    <property type="entry name" value="EPOXIDE HYDROLASE"/>
    <property type="match status" value="1"/>
</dbReference>
<comment type="catalytic activity">
    <reaction evidence="1 6">
        <text>1-(4-methoxyphenyl)-N-methyl-N-[(3-methyloxetan-3-yl)methyl]methanamine + H2O = 2-{[(4-methoxybenzyl)(methyl)amino]methyl}-2-methylpropane-1,3-diol</text>
        <dbReference type="Rhea" id="RHEA:55764"/>
        <dbReference type="ChEBI" id="CHEBI:15377"/>
        <dbReference type="ChEBI" id="CHEBI:139161"/>
        <dbReference type="ChEBI" id="CHEBI:139164"/>
        <dbReference type="EC" id="3.3.2.9"/>
    </reaction>
</comment>
<proteinExistence type="inferred from homology"/>
<evidence type="ECO:0000256" key="5">
    <source>
        <dbReference type="ARBA" id="ARBA00022801"/>
    </source>
</evidence>
<keyword evidence="5 6" id="KW-0378">Hydrolase</keyword>
<dbReference type="Pfam" id="PF06441">
    <property type="entry name" value="EHN"/>
    <property type="match status" value="1"/>
</dbReference>
<comment type="subcellular location">
    <subcellularLocation>
        <location evidence="6">Endoplasmic reticulum membrane</location>
    </subcellularLocation>
    <subcellularLocation>
        <location evidence="2">Microsome membrane</location>
        <topology evidence="2">Single-pass membrane protein</topology>
    </subcellularLocation>
</comment>
<accession>A0A9P0GB51</accession>
<feature type="domain" description="Epoxide hydrolase N-terminal" evidence="8">
    <location>
        <begin position="52"/>
        <end position="161"/>
    </location>
</feature>
<reference evidence="9" key="1">
    <citation type="submission" date="2022-01" db="EMBL/GenBank/DDBJ databases">
        <authorList>
            <person name="King R."/>
        </authorList>
    </citation>
    <scope>NUCLEOTIDE SEQUENCE</scope>
</reference>
<dbReference type="AlphaFoldDB" id="A0A9P0GB51"/>
<dbReference type="EMBL" id="OV651829">
    <property type="protein sequence ID" value="CAH1104541.1"/>
    <property type="molecule type" value="Genomic_DNA"/>
</dbReference>
<dbReference type="GO" id="GO:0005789">
    <property type="term" value="C:endoplasmic reticulum membrane"/>
    <property type="evidence" value="ECO:0007669"/>
    <property type="project" value="UniProtKB-SubCell"/>
</dbReference>
<keyword evidence="6" id="KW-0256">Endoplasmic reticulum</keyword>
<sequence>MGTGSTLFAILIVGLGVFSYVKIKPIFDVPEKPDLGEPWWKVSKPTKVDTSIRPFKIQVSNEILKDLKDRLDRALPFQKSLEGVKQHYGMNDKLLTSIIDFWKTKYNWTQREKILNQYPQFKTNIQGLDIHYIHVKPAQTQGIKVLPLLMVHGWPGSVREFYEIIPILTTPKKGQNFVFELIIPSLPGYGFSEAAEVPGLNTHQMAVIFKNLMTRLGFEKFYVQGGDWGGIIVSSLAVFFPEKIIGMHSNMCFVNTPLSNIKLALGSYYPSLIIEEEHQHLVYPRMEKIGNLFLETGYLHIQATKPDTVGVALRDSPVGLAAYILEKFTTWTNPDWKDLEDGGLTKKYKMENLLDNIMIYWVTRSITTSQRLYAESFSKATMSLQIDSIPTDVPSACAAFKHDLTLIPPSLLKEKYTNLLQSNILDGGHFAAFEVPQVLATDVFEFVTKVENLSQKPKSSPTN</sequence>
<evidence type="ECO:0000256" key="6">
    <source>
        <dbReference type="PIRNR" id="PIRNR001112"/>
    </source>
</evidence>
<evidence type="ECO:0000256" key="3">
    <source>
        <dbReference type="ARBA" id="ARBA00010088"/>
    </source>
</evidence>
<dbReference type="OrthoDB" id="7130006at2759"/>
<gene>
    <name evidence="9" type="ORF">PSYICH_LOCUS5560</name>
</gene>
<dbReference type="InterPro" id="IPR029058">
    <property type="entry name" value="AB_hydrolase_fold"/>
</dbReference>
<dbReference type="Proteomes" id="UP001153636">
    <property type="component" value="Chromosome 17"/>
</dbReference>
<evidence type="ECO:0000256" key="1">
    <source>
        <dbReference type="ARBA" id="ARBA00000221"/>
    </source>
</evidence>
<dbReference type="GO" id="GO:0097176">
    <property type="term" value="P:epoxide metabolic process"/>
    <property type="evidence" value="ECO:0007669"/>
    <property type="project" value="TreeGrafter"/>
</dbReference>
<evidence type="ECO:0000256" key="7">
    <source>
        <dbReference type="PIRSR" id="PIRSR001112-1"/>
    </source>
</evidence>
<feature type="active site" description="Proton donor" evidence="7">
    <location>
        <position position="373"/>
    </location>
</feature>
<evidence type="ECO:0000256" key="4">
    <source>
        <dbReference type="ARBA" id="ARBA00022797"/>
    </source>
</evidence>
<evidence type="ECO:0000313" key="10">
    <source>
        <dbReference type="Proteomes" id="UP001153636"/>
    </source>
</evidence>
<dbReference type="PIRSF" id="PIRSF001112">
    <property type="entry name" value="Epoxide_hydrolase"/>
    <property type="match status" value="1"/>
</dbReference>
<comment type="function">
    <text evidence="6">Catalyzes juvenile hormone hydrolysis.</text>
</comment>
<organism evidence="9 10">
    <name type="scientific">Psylliodes chrysocephalus</name>
    <dbReference type="NCBI Taxonomy" id="3402493"/>
    <lineage>
        <taxon>Eukaryota</taxon>
        <taxon>Metazoa</taxon>
        <taxon>Ecdysozoa</taxon>
        <taxon>Arthropoda</taxon>
        <taxon>Hexapoda</taxon>
        <taxon>Insecta</taxon>
        <taxon>Pterygota</taxon>
        <taxon>Neoptera</taxon>
        <taxon>Endopterygota</taxon>
        <taxon>Coleoptera</taxon>
        <taxon>Polyphaga</taxon>
        <taxon>Cucujiformia</taxon>
        <taxon>Chrysomeloidea</taxon>
        <taxon>Chrysomelidae</taxon>
        <taxon>Galerucinae</taxon>
        <taxon>Alticini</taxon>
        <taxon>Psylliodes</taxon>
    </lineage>
</organism>
<dbReference type="PRINTS" id="PR00412">
    <property type="entry name" value="EPOXHYDRLASE"/>
</dbReference>
<keyword evidence="4 6" id="KW-0058">Aromatic hydrocarbons catabolism</keyword>
<name>A0A9P0GB51_9CUCU</name>
<comment type="similarity">
    <text evidence="3 6">Belongs to the peptidase S33 family.</text>
</comment>
<keyword evidence="6" id="KW-0472">Membrane</keyword>
<evidence type="ECO:0000259" key="8">
    <source>
        <dbReference type="Pfam" id="PF06441"/>
    </source>
</evidence>
<dbReference type="InterPro" id="IPR016292">
    <property type="entry name" value="Epoxide_hydrolase"/>
</dbReference>
<keyword evidence="10" id="KW-1185">Reference proteome</keyword>
<evidence type="ECO:0000256" key="2">
    <source>
        <dbReference type="ARBA" id="ARBA00004111"/>
    </source>
</evidence>